<name>A0ACB9LB42_BAUVA</name>
<sequence>MKGVGCYNDWVYYSSSSSNLSAFAPPFSVNRSPSKDVSAPYADLAESADAIPSNQVPVDCGYGYHYFSNPVRELDSTPSSKAYGYSVSQIIDQPNTQLPHFNPAGVVFKDSFASDQCSNIVKASLVDGQPYYPSHNGSSSMAHNPWSPAAGYSTFDGSPCSDSTKIPSETGGYSSQKGGPWNQFAEFNQDKSKQVELGKSFCSMEANATGSFIEGNLVSKGCQDVNDSTNGEHSTNMLGWEKHHLPMITDQLDDKSFWWQTSKSVPVDFSRTSVQGSPLVSLETHHDPLLKSVGDSGNHNLSFTDSLKYLRQTDKPSWVDTGSSAPIAKSIYDLNVASGIADRDLGINNFSNKEPYPQPSLGQLDCFGLSELHTLLQRNDPVPTSSIRIAELSDKSISADAVEFTFKAEAPRGFQNPHVTQDKLTLSTHEALNSIAKSFDSVDRCNPAIDSPCWKGTPTGYASPFEASETLNPLYVKKTEEYFGSDLLWPQSFLLNTSNHVKISSGTSNNNQIDNEIDYQERKLADPPIKSPVMNFGSEDCNSDVAMDAGSCQCKASCYCGLQYLDDLSEVRENMVPPNKSINDCESRSSNTEQKVIGANKLTSQNNHDLCGGNGDARFNVNECSKYGTSHATGYALSSPSSVEDSPSEPQKSKASTPNMNVHLLIDTMHNLSELLLFHCLNNTCEFNERDHNVLKNVISNLDTCILKNAEQVIPVKKRPFPQPYTSKYARESAEAQQNASFERPQSSKVGPQCANVELENTLVQEVKNHHFMFGKHWNCADSFPIKDDSEMMKEDNMKKALKRILNENFNDEKGAESQSLLYKNLWLEAEAALCSTNYKARYNQVKIEMEKDSRKQRDNALGIEEPSKLEVLPTKQNSASRMNSDLKPDYSAHDWPILNTANVKEVKEPSYFKLSLDLNKPNTIEPEEKGSQKSDSCIQDSLVPDTNEDAEDDEASVLARFHVHKSGLGDSCISTANTEEVLNSEVCQALDSAKKLASGLTESQNLVNLSQGSLIDDKIKANDFEASVMARFHILQSRAESASSVCSEGQLLDGVGFASSGADCTFIGTASECKYLDVGMDPVMKHLTSCTTVDKSNLKEFHLDLKDNEEIQSPETCRFGNQLLTDDSDGSSSDWEDVKKEEFAGHNFKPRFY</sequence>
<comment type="caution">
    <text evidence="1">The sequence shown here is derived from an EMBL/GenBank/DDBJ whole genome shotgun (WGS) entry which is preliminary data.</text>
</comment>
<accession>A0ACB9LB42</accession>
<evidence type="ECO:0000313" key="1">
    <source>
        <dbReference type="EMBL" id="KAI4307015.1"/>
    </source>
</evidence>
<keyword evidence="2" id="KW-1185">Reference proteome</keyword>
<organism evidence="1 2">
    <name type="scientific">Bauhinia variegata</name>
    <name type="common">Purple orchid tree</name>
    <name type="synonym">Phanera variegata</name>
    <dbReference type="NCBI Taxonomy" id="167791"/>
    <lineage>
        <taxon>Eukaryota</taxon>
        <taxon>Viridiplantae</taxon>
        <taxon>Streptophyta</taxon>
        <taxon>Embryophyta</taxon>
        <taxon>Tracheophyta</taxon>
        <taxon>Spermatophyta</taxon>
        <taxon>Magnoliopsida</taxon>
        <taxon>eudicotyledons</taxon>
        <taxon>Gunneridae</taxon>
        <taxon>Pentapetalae</taxon>
        <taxon>rosids</taxon>
        <taxon>fabids</taxon>
        <taxon>Fabales</taxon>
        <taxon>Fabaceae</taxon>
        <taxon>Cercidoideae</taxon>
        <taxon>Cercideae</taxon>
        <taxon>Bauhiniinae</taxon>
        <taxon>Bauhinia</taxon>
    </lineage>
</organism>
<dbReference type="Proteomes" id="UP000828941">
    <property type="component" value="Chromosome 12"/>
</dbReference>
<reference evidence="1 2" key="1">
    <citation type="journal article" date="2022" name="DNA Res.">
        <title>Chromosomal-level genome assembly of the orchid tree Bauhinia variegata (Leguminosae; Cercidoideae) supports the allotetraploid origin hypothesis of Bauhinia.</title>
        <authorList>
            <person name="Zhong Y."/>
            <person name="Chen Y."/>
            <person name="Zheng D."/>
            <person name="Pang J."/>
            <person name="Liu Y."/>
            <person name="Luo S."/>
            <person name="Meng S."/>
            <person name="Qian L."/>
            <person name="Wei D."/>
            <person name="Dai S."/>
            <person name="Zhou R."/>
        </authorList>
    </citation>
    <scope>NUCLEOTIDE SEQUENCE [LARGE SCALE GENOMIC DNA]</scope>
    <source>
        <strain evidence="1">BV-YZ2020</strain>
    </source>
</reference>
<evidence type="ECO:0000313" key="2">
    <source>
        <dbReference type="Proteomes" id="UP000828941"/>
    </source>
</evidence>
<gene>
    <name evidence="1" type="ORF">L6164_030250</name>
</gene>
<protein>
    <submittedName>
        <fullName evidence="1">Uncharacterized protein</fullName>
    </submittedName>
</protein>
<dbReference type="EMBL" id="CM039437">
    <property type="protein sequence ID" value="KAI4307015.1"/>
    <property type="molecule type" value="Genomic_DNA"/>
</dbReference>
<proteinExistence type="predicted"/>